<keyword evidence="10" id="KW-1015">Disulfide bond</keyword>
<comment type="subcellular location">
    <subcellularLocation>
        <location evidence="2">Membrane</location>
    </subcellularLocation>
</comment>
<dbReference type="AlphaFoldDB" id="A0AAW0TDZ8"/>
<feature type="compositionally biased region" description="Low complexity" evidence="12">
    <location>
        <begin position="654"/>
        <end position="697"/>
    </location>
</feature>
<evidence type="ECO:0000256" key="10">
    <source>
        <dbReference type="ARBA" id="ARBA00023157"/>
    </source>
</evidence>
<proteinExistence type="inferred from homology"/>
<comment type="cofactor">
    <cofactor evidence="1">
        <name>Cu(2+)</name>
        <dbReference type="ChEBI" id="CHEBI:29036"/>
    </cofactor>
</comment>
<dbReference type="Proteomes" id="UP001487740">
    <property type="component" value="Unassembled WGS sequence"/>
</dbReference>
<dbReference type="InterPro" id="IPR005018">
    <property type="entry name" value="DOMON_domain"/>
</dbReference>
<evidence type="ECO:0000256" key="11">
    <source>
        <dbReference type="ARBA" id="ARBA00023180"/>
    </source>
</evidence>
<dbReference type="InterPro" id="IPR014784">
    <property type="entry name" value="Cu2_ascorb_mOase-like_C"/>
</dbReference>
<dbReference type="GO" id="GO:0005615">
    <property type="term" value="C:extracellular space"/>
    <property type="evidence" value="ECO:0007669"/>
    <property type="project" value="TreeGrafter"/>
</dbReference>
<dbReference type="SUPFAM" id="SSF49344">
    <property type="entry name" value="CBD9-like"/>
    <property type="match status" value="1"/>
</dbReference>
<keyword evidence="6" id="KW-0560">Oxidoreductase</keyword>
<dbReference type="Pfam" id="PF03351">
    <property type="entry name" value="DOMON"/>
    <property type="match status" value="1"/>
</dbReference>
<evidence type="ECO:0000256" key="13">
    <source>
        <dbReference type="SAM" id="Phobius"/>
    </source>
</evidence>
<keyword evidence="4" id="KW-0479">Metal-binding</keyword>
<dbReference type="InterPro" id="IPR036939">
    <property type="entry name" value="Cu2_ascorb_mOase_N_sf"/>
</dbReference>
<evidence type="ECO:0000256" key="7">
    <source>
        <dbReference type="ARBA" id="ARBA00023008"/>
    </source>
</evidence>
<dbReference type="InterPro" id="IPR000945">
    <property type="entry name" value="DBH-like"/>
</dbReference>
<gene>
    <name evidence="16" type="ORF">O3P69_014395</name>
</gene>
<comment type="caution">
    <text evidence="16">The sequence shown here is derived from an EMBL/GenBank/DDBJ whole genome shotgun (WGS) entry which is preliminary data.</text>
</comment>
<organism evidence="16 17">
    <name type="scientific">Scylla paramamosain</name>
    <name type="common">Mud crab</name>
    <dbReference type="NCBI Taxonomy" id="85552"/>
    <lineage>
        <taxon>Eukaryota</taxon>
        <taxon>Metazoa</taxon>
        <taxon>Ecdysozoa</taxon>
        <taxon>Arthropoda</taxon>
        <taxon>Crustacea</taxon>
        <taxon>Multicrustacea</taxon>
        <taxon>Malacostraca</taxon>
        <taxon>Eumalacostraca</taxon>
        <taxon>Eucarida</taxon>
        <taxon>Decapoda</taxon>
        <taxon>Pleocyemata</taxon>
        <taxon>Brachyura</taxon>
        <taxon>Eubrachyura</taxon>
        <taxon>Portunoidea</taxon>
        <taxon>Portunidae</taxon>
        <taxon>Portuninae</taxon>
        <taxon>Scylla</taxon>
    </lineage>
</organism>
<keyword evidence="13" id="KW-0812">Transmembrane</keyword>
<evidence type="ECO:0000256" key="12">
    <source>
        <dbReference type="SAM" id="MobiDB-lite"/>
    </source>
</evidence>
<evidence type="ECO:0000256" key="4">
    <source>
        <dbReference type="ARBA" id="ARBA00022723"/>
    </source>
</evidence>
<keyword evidence="8" id="KW-0503">Monooxygenase</keyword>
<dbReference type="Gene3D" id="2.60.120.310">
    <property type="entry name" value="Copper type II, ascorbate-dependent monooxygenase, N-terminal domain"/>
    <property type="match status" value="1"/>
</dbReference>
<dbReference type="PRINTS" id="PR00767">
    <property type="entry name" value="DBMONOXGNASE"/>
</dbReference>
<evidence type="ECO:0000256" key="5">
    <source>
        <dbReference type="ARBA" id="ARBA00022729"/>
    </source>
</evidence>
<dbReference type="GO" id="GO:0042421">
    <property type="term" value="P:norepinephrine biosynthetic process"/>
    <property type="evidence" value="ECO:0007669"/>
    <property type="project" value="TreeGrafter"/>
</dbReference>
<dbReference type="Pfam" id="PF01082">
    <property type="entry name" value="Cu2_monooxygen"/>
    <property type="match status" value="1"/>
</dbReference>
<keyword evidence="7" id="KW-0186">Copper</keyword>
<feature type="region of interest" description="Disordered" evidence="12">
    <location>
        <begin position="642"/>
        <end position="697"/>
    </location>
</feature>
<dbReference type="GO" id="GO:0004500">
    <property type="term" value="F:dopamine beta-monooxygenase activity"/>
    <property type="evidence" value="ECO:0007669"/>
    <property type="project" value="InterPro"/>
</dbReference>
<dbReference type="PROSITE" id="PS50836">
    <property type="entry name" value="DOMON"/>
    <property type="match status" value="1"/>
</dbReference>
<dbReference type="SUPFAM" id="SSF49742">
    <property type="entry name" value="PHM/PNGase F"/>
    <property type="match status" value="2"/>
</dbReference>
<evidence type="ECO:0000256" key="9">
    <source>
        <dbReference type="ARBA" id="ARBA00023136"/>
    </source>
</evidence>
<dbReference type="InterPro" id="IPR028460">
    <property type="entry name" value="Tbh/DBH"/>
</dbReference>
<dbReference type="FunFam" id="2.60.40.1210:FF:000001">
    <property type="entry name" value="Monooxygenase, DBH-like 1, like"/>
    <property type="match status" value="1"/>
</dbReference>
<evidence type="ECO:0000256" key="1">
    <source>
        <dbReference type="ARBA" id="ARBA00001973"/>
    </source>
</evidence>
<dbReference type="Pfam" id="PF03712">
    <property type="entry name" value="Cu2_monoox_C"/>
    <property type="match status" value="1"/>
</dbReference>
<name>A0AAW0TDZ8_SCYPA</name>
<evidence type="ECO:0000313" key="17">
    <source>
        <dbReference type="Proteomes" id="UP001487740"/>
    </source>
</evidence>
<protein>
    <recommendedName>
        <fullName evidence="15">DOMON domain-containing protein</fullName>
    </recommendedName>
</protein>
<dbReference type="FunFam" id="2.60.120.310:FF:000004">
    <property type="entry name" value="DBH-like monooxygenase protein 1"/>
    <property type="match status" value="1"/>
</dbReference>
<evidence type="ECO:0000256" key="8">
    <source>
        <dbReference type="ARBA" id="ARBA00023033"/>
    </source>
</evidence>
<evidence type="ECO:0000256" key="2">
    <source>
        <dbReference type="ARBA" id="ARBA00004370"/>
    </source>
</evidence>
<sequence>MWPRRRWGAPGGVVGVAAWWWCWWGAVAVVAEDGVGVEGSLPPHRFHHQAVMDHRGHYVMLWSPEKEGLTLEVQVATKGYVGLGFSPTGAMKGSDVVIGWVADGQVYLQDRHAWGQLTPSLDASQDYRLLGGYENSTHTVLRLWRPWTTCDDQDYQLQDDTVRVIWSYDALDPAKGEERLRKHDHRGTRSLYLRHPQPHPASSQPFTPTRYWDVLAPEVSLPDTLHTLYWCKLYMVPDMPRKTHLIGYMPQIQPENRQHVHHMLLYECHIPHAEKLLHKFVSAKGAQCYDHNMPVSWFSCNTAIVAWAIGSEGEMLPPNVGIPLGEEHGGASYFMLEIHYDNPDLMPGVVDSSGVRLLYTEQLREHDAGVLTLGHTVSPTMIIPPGQEWTTVAHCTSTCTQKTVPQTGITVFQGVLHAHLLGSSISVQHIREGQELPPIMQDNHYDFNYQQARVLEKTRDILPGDSMIVSCGYDSTKRKMPTFGGFGTMEEMCLAFLTYYPRANLSGCYSKPDMALIIDTFGIKDLYNNNLTQFDHRYLKDFPIIDEMEDWLLDMMEAEEGGQSRDITLANIFNSVVVKEPQKYLNQTFYDILYNPTTWEDPYLARTLQQMVIQGQHEPSCEYHGRQPVLGLPKKSKYPRYRELQPQPAPCTPPSTSIPTTTTTATTTTTTTTATTTTSSTTTTTTTRPTTTSTTTTVMQTQAATTERSQGIAQTPPDVVTLPSAQDEENEIHKDNLIDKGIGTSVSACAYVILIPALFSLLTH</sequence>
<feature type="transmembrane region" description="Helical" evidence="13">
    <location>
        <begin position="742"/>
        <end position="762"/>
    </location>
</feature>
<feature type="domain" description="DOMON" evidence="15">
    <location>
        <begin position="56"/>
        <end position="169"/>
    </location>
</feature>
<dbReference type="GO" id="GO:0005507">
    <property type="term" value="F:copper ion binding"/>
    <property type="evidence" value="ECO:0007669"/>
    <property type="project" value="InterPro"/>
</dbReference>
<dbReference type="SMART" id="SM00664">
    <property type="entry name" value="DoH"/>
    <property type="match status" value="1"/>
</dbReference>
<evidence type="ECO:0000256" key="3">
    <source>
        <dbReference type="ARBA" id="ARBA00010676"/>
    </source>
</evidence>
<comment type="similarity">
    <text evidence="3">Belongs to the copper type II ascorbate-dependent monooxygenase family.</text>
</comment>
<accession>A0AAW0TDZ8</accession>
<keyword evidence="9 13" id="KW-0472">Membrane</keyword>
<keyword evidence="11" id="KW-0325">Glycoprotein</keyword>
<dbReference type="PANTHER" id="PTHR10157">
    <property type="entry name" value="DOPAMINE BETA HYDROXYLASE RELATED"/>
    <property type="match status" value="1"/>
</dbReference>
<keyword evidence="5 14" id="KW-0732">Signal</keyword>
<dbReference type="CDD" id="cd09631">
    <property type="entry name" value="DOMON_DOH"/>
    <property type="match status" value="1"/>
</dbReference>
<feature type="signal peptide" evidence="14">
    <location>
        <begin position="1"/>
        <end position="28"/>
    </location>
</feature>
<evidence type="ECO:0000313" key="16">
    <source>
        <dbReference type="EMBL" id="KAK8384812.1"/>
    </source>
</evidence>
<dbReference type="InterPro" id="IPR045266">
    <property type="entry name" value="DOH_DOMON"/>
</dbReference>
<dbReference type="Gene3D" id="2.60.120.230">
    <property type="match status" value="1"/>
</dbReference>
<dbReference type="GO" id="GO:0006589">
    <property type="term" value="P:octopamine biosynthetic process"/>
    <property type="evidence" value="ECO:0007669"/>
    <property type="project" value="TreeGrafter"/>
</dbReference>
<evidence type="ECO:0000259" key="15">
    <source>
        <dbReference type="PROSITE" id="PS50836"/>
    </source>
</evidence>
<evidence type="ECO:0000256" key="6">
    <source>
        <dbReference type="ARBA" id="ARBA00023002"/>
    </source>
</evidence>
<dbReference type="GO" id="GO:0042420">
    <property type="term" value="P:dopamine catabolic process"/>
    <property type="evidence" value="ECO:0007669"/>
    <property type="project" value="TreeGrafter"/>
</dbReference>
<feature type="chain" id="PRO_5043340099" description="DOMON domain-containing protein" evidence="14">
    <location>
        <begin position="29"/>
        <end position="764"/>
    </location>
</feature>
<dbReference type="FunFam" id="2.60.120.230:FF:000001">
    <property type="entry name" value="Monooxygenase, DBH-like 1"/>
    <property type="match status" value="1"/>
</dbReference>
<keyword evidence="17" id="KW-1185">Reference proteome</keyword>
<reference evidence="16 17" key="1">
    <citation type="submission" date="2023-03" db="EMBL/GenBank/DDBJ databases">
        <title>High-quality genome of Scylla paramamosain provides insights in environmental adaptation.</title>
        <authorList>
            <person name="Zhang L."/>
        </authorList>
    </citation>
    <scope>NUCLEOTIDE SEQUENCE [LARGE SCALE GENOMIC DNA]</scope>
    <source>
        <strain evidence="16">LZ_2023a</strain>
        <tissue evidence="16">Muscle</tissue>
    </source>
</reference>
<keyword evidence="13" id="KW-1133">Transmembrane helix</keyword>
<dbReference type="InterPro" id="IPR008977">
    <property type="entry name" value="PHM/PNGase_F_dom_sf"/>
</dbReference>
<dbReference type="Gene3D" id="2.60.40.1210">
    <property type="entry name" value="Cellobiose dehydrogenase, cytochrome domain"/>
    <property type="match status" value="1"/>
</dbReference>
<dbReference type="GO" id="GO:0030667">
    <property type="term" value="C:secretory granule membrane"/>
    <property type="evidence" value="ECO:0007669"/>
    <property type="project" value="TreeGrafter"/>
</dbReference>
<dbReference type="EMBL" id="JARAKH010000034">
    <property type="protein sequence ID" value="KAK8384812.1"/>
    <property type="molecule type" value="Genomic_DNA"/>
</dbReference>
<dbReference type="InterPro" id="IPR000323">
    <property type="entry name" value="Cu2_ascorb_mOase_N"/>
</dbReference>
<dbReference type="InterPro" id="IPR024548">
    <property type="entry name" value="Cu2_monoox_C"/>
</dbReference>
<dbReference type="PANTHER" id="PTHR10157:SF23">
    <property type="entry name" value="MOXD1 HOMOLOG 1"/>
    <property type="match status" value="1"/>
</dbReference>
<evidence type="ECO:0000256" key="14">
    <source>
        <dbReference type="SAM" id="SignalP"/>
    </source>
</evidence>